<keyword evidence="2" id="KW-1185">Reference proteome</keyword>
<dbReference type="RefSeq" id="WP_413270899.1">
    <property type="nucleotide sequence ID" value="NZ_JBHFNQ010000103.1"/>
</dbReference>
<protein>
    <submittedName>
        <fullName evidence="1">Uncharacterized protein</fullName>
    </submittedName>
</protein>
<accession>A0ABV4X5K4</accession>
<reference evidence="1 2" key="1">
    <citation type="submission" date="2024-09" db="EMBL/GenBank/DDBJ databases">
        <title>Floridaenema gen nov. (Aerosakkonemataceae, Aerosakkonematales ord. nov., Cyanobacteria) from benthic tropical and subtropical fresh waters, with the description of four new species.</title>
        <authorList>
            <person name="Moretto J.A."/>
            <person name="Berthold D.E."/>
            <person name="Lefler F.W."/>
            <person name="Huang I.-S."/>
            <person name="Laughinghouse H. IV."/>
        </authorList>
    </citation>
    <scope>NUCLEOTIDE SEQUENCE [LARGE SCALE GENOMIC DNA]</scope>
    <source>
        <strain evidence="1 2">BLCC-F46</strain>
    </source>
</reference>
<proteinExistence type="predicted"/>
<dbReference type="Proteomes" id="UP001576774">
    <property type="component" value="Unassembled WGS sequence"/>
</dbReference>
<evidence type="ECO:0000313" key="2">
    <source>
        <dbReference type="Proteomes" id="UP001576774"/>
    </source>
</evidence>
<name>A0ABV4X5K4_9CYAN</name>
<comment type="caution">
    <text evidence="1">The sequence shown here is derived from an EMBL/GenBank/DDBJ whole genome shotgun (WGS) entry which is preliminary data.</text>
</comment>
<evidence type="ECO:0000313" key="1">
    <source>
        <dbReference type="EMBL" id="MFB2877806.1"/>
    </source>
</evidence>
<sequence>MNCRPNASPLQVNRKLNIDFPVRFNGLSLLAKELIPWWVCGECLVRSLSQYYKIGLMR</sequence>
<dbReference type="EMBL" id="JBHFNQ010000103">
    <property type="protein sequence ID" value="MFB2877806.1"/>
    <property type="molecule type" value="Genomic_DNA"/>
</dbReference>
<organism evidence="1 2">
    <name type="scientific">Floridaenema aerugineum BLCC-F46</name>
    <dbReference type="NCBI Taxonomy" id="3153654"/>
    <lineage>
        <taxon>Bacteria</taxon>
        <taxon>Bacillati</taxon>
        <taxon>Cyanobacteriota</taxon>
        <taxon>Cyanophyceae</taxon>
        <taxon>Oscillatoriophycideae</taxon>
        <taxon>Aerosakkonematales</taxon>
        <taxon>Aerosakkonemataceae</taxon>
        <taxon>Floridanema</taxon>
        <taxon>Floridanema aerugineum</taxon>
    </lineage>
</organism>
<gene>
    <name evidence="1" type="ORF">ACE1CC_13205</name>
</gene>